<evidence type="ECO:0000256" key="1">
    <source>
        <dbReference type="SAM" id="Phobius"/>
    </source>
</evidence>
<dbReference type="Proteomes" id="UP001319060">
    <property type="component" value="Unassembled WGS sequence"/>
</dbReference>
<proteinExistence type="predicted"/>
<comment type="caution">
    <text evidence="2">The sequence shown here is derived from an EMBL/GenBank/DDBJ whole genome shotgun (WGS) entry which is preliminary data.</text>
</comment>
<keyword evidence="1" id="KW-0812">Transmembrane</keyword>
<gene>
    <name evidence="2" type="ORF">JYA64_21925</name>
</gene>
<keyword evidence="1" id="KW-1133">Transmembrane helix</keyword>
<name>A0ABS2ZIJ9_9BACL</name>
<dbReference type="RefSeq" id="WP_188402170.1">
    <property type="nucleotide sequence ID" value="NZ_BMCE01000001.1"/>
</dbReference>
<feature type="transmembrane region" description="Helical" evidence="1">
    <location>
        <begin position="6"/>
        <end position="29"/>
    </location>
</feature>
<keyword evidence="3" id="KW-1185">Reference proteome</keyword>
<feature type="transmembrane region" description="Helical" evidence="1">
    <location>
        <begin position="57"/>
        <end position="82"/>
    </location>
</feature>
<organism evidence="2 3">
    <name type="scientific">Fictibacillus barbaricus</name>
    <dbReference type="NCBI Taxonomy" id="182136"/>
    <lineage>
        <taxon>Bacteria</taxon>
        <taxon>Bacillati</taxon>
        <taxon>Bacillota</taxon>
        <taxon>Bacilli</taxon>
        <taxon>Bacillales</taxon>
        <taxon>Fictibacillaceae</taxon>
        <taxon>Fictibacillus</taxon>
    </lineage>
</organism>
<feature type="transmembrane region" description="Helical" evidence="1">
    <location>
        <begin position="34"/>
        <end position="51"/>
    </location>
</feature>
<reference evidence="2 3" key="1">
    <citation type="submission" date="2021-01" db="EMBL/GenBank/DDBJ databases">
        <title>Genome Sequencing of Type Strains.</title>
        <authorList>
            <person name="Lemaire J.F."/>
            <person name="Inderbitzin P."/>
            <person name="Collins S.B."/>
            <person name="Wespe N."/>
            <person name="Knight-Connoni V."/>
        </authorList>
    </citation>
    <scope>NUCLEOTIDE SEQUENCE [LARGE SCALE GENOMIC DNA]</scope>
    <source>
        <strain evidence="2 3">DSM 14730</strain>
    </source>
</reference>
<evidence type="ECO:0008006" key="4">
    <source>
        <dbReference type="Google" id="ProtNLM"/>
    </source>
</evidence>
<evidence type="ECO:0000313" key="2">
    <source>
        <dbReference type="EMBL" id="MBN3547975.1"/>
    </source>
</evidence>
<keyword evidence="1" id="KW-0472">Membrane</keyword>
<sequence length="91" mass="10413">MEFLLVFTFHFFIMGSLVLLLSGIITFFIKRLHFIFVVLFCMVGGYLYSINFEIPDLAWFAIVFNGILSLLAVGLIKAGLYARQKAEQIIK</sequence>
<dbReference type="EMBL" id="JAFHKS010000044">
    <property type="protein sequence ID" value="MBN3547975.1"/>
    <property type="molecule type" value="Genomic_DNA"/>
</dbReference>
<accession>A0ABS2ZIJ9</accession>
<protein>
    <recommendedName>
        <fullName evidence="4">DUF2651 domain-containing protein</fullName>
    </recommendedName>
</protein>
<evidence type="ECO:0000313" key="3">
    <source>
        <dbReference type="Proteomes" id="UP001319060"/>
    </source>
</evidence>